<dbReference type="SUPFAM" id="SSF49785">
    <property type="entry name" value="Galactose-binding domain-like"/>
    <property type="match status" value="1"/>
</dbReference>
<comment type="caution">
    <text evidence="3">The sequence shown here is derived from an EMBL/GenBank/DDBJ whole genome shotgun (WGS) entry which is preliminary data.</text>
</comment>
<name>A0ABD3PSA4_9STRA</name>
<protein>
    <recommendedName>
        <fullName evidence="5">F5/8 type C domain-containing protein</fullName>
    </recommendedName>
</protein>
<dbReference type="EMBL" id="JALLPJ020000484">
    <property type="protein sequence ID" value="KAL3790827.1"/>
    <property type="molecule type" value="Genomic_DNA"/>
</dbReference>
<dbReference type="InterPro" id="IPR051941">
    <property type="entry name" value="BG_Antigen-Binding_Lectin"/>
</dbReference>
<gene>
    <name evidence="3" type="ORF">ACHAWO_010666</name>
</gene>
<accession>A0ABD3PSA4</accession>
<dbReference type="AlphaFoldDB" id="A0ABD3PSA4"/>
<dbReference type="Pfam" id="PF22633">
    <property type="entry name" value="F5_F8_type_C_2"/>
    <property type="match status" value="1"/>
</dbReference>
<sequence>MKLFLFAAVCSPAAAYFNLFPDKNLKLRQPVHALDHINSNDVLDQDAYGCPDLFVAGTSYEEGDLVELNTVVYKCKSFPNAKWCSMSGYEPDGDNSDKAWEVIGHCEEDLIDPVVPSVVKVEKERMLQTLPGCPALHNPSNTYAVGDQVSITSGQSSIVYQCDNATNCNQNSPGSGSGWTLVGYCEGTKAPVSSSPTKAPVTNSPTTTPVCAGPFSKVKIQGTTNTYINLYELQVLSGGTNVALEKGASQSSTLNAFAASRGVDGSSTTFSHTTQGSAEWFEVDLGATVTADSIVILNRDCGASETTAKCLCRLSNANLILLDGSNNQVATIPLGDTCGKFTITTGLKQCVANSPSRTPLRNAQIHQQRLHRHR</sequence>
<dbReference type="Gene3D" id="2.60.120.260">
    <property type="entry name" value="Galactose-binding domain-like"/>
    <property type="match status" value="1"/>
</dbReference>
<dbReference type="InterPro" id="IPR008979">
    <property type="entry name" value="Galactose-bd-like_sf"/>
</dbReference>
<evidence type="ECO:0008006" key="5">
    <source>
        <dbReference type="Google" id="ProtNLM"/>
    </source>
</evidence>
<feature type="chain" id="PRO_5044879302" description="F5/8 type C domain-containing protein" evidence="2">
    <location>
        <begin position="16"/>
        <end position="374"/>
    </location>
</feature>
<evidence type="ECO:0000313" key="3">
    <source>
        <dbReference type="EMBL" id="KAL3790827.1"/>
    </source>
</evidence>
<dbReference type="Proteomes" id="UP001530400">
    <property type="component" value="Unassembled WGS sequence"/>
</dbReference>
<proteinExistence type="predicted"/>
<keyword evidence="4" id="KW-1185">Reference proteome</keyword>
<evidence type="ECO:0000256" key="1">
    <source>
        <dbReference type="SAM" id="MobiDB-lite"/>
    </source>
</evidence>
<feature type="signal peptide" evidence="2">
    <location>
        <begin position="1"/>
        <end position="15"/>
    </location>
</feature>
<evidence type="ECO:0000313" key="4">
    <source>
        <dbReference type="Proteomes" id="UP001530400"/>
    </source>
</evidence>
<reference evidence="3 4" key="1">
    <citation type="submission" date="2024-10" db="EMBL/GenBank/DDBJ databases">
        <title>Updated reference genomes for cyclostephanoid diatoms.</title>
        <authorList>
            <person name="Roberts W.R."/>
            <person name="Alverson A.J."/>
        </authorList>
    </citation>
    <scope>NUCLEOTIDE SEQUENCE [LARGE SCALE GENOMIC DNA]</scope>
    <source>
        <strain evidence="3 4">AJA010-31</strain>
    </source>
</reference>
<evidence type="ECO:0000256" key="2">
    <source>
        <dbReference type="SAM" id="SignalP"/>
    </source>
</evidence>
<dbReference type="PANTHER" id="PTHR45713:SF6">
    <property type="entry name" value="F5_8 TYPE C DOMAIN-CONTAINING PROTEIN"/>
    <property type="match status" value="1"/>
</dbReference>
<dbReference type="PANTHER" id="PTHR45713">
    <property type="entry name" value="FTP DOMAIN-CONTAINING PROTEIN"/>
    <property type="match status" value="1"/>
</dbReference>
<feature type="compositionally biased region" description="Polar residues" evidence="1">
    <location>
        <begin position="355"/>
        <end position="367"/>
    </location>
</feature>
<keyword evidence="2" id="KW-0732">Signal</keyword>
<organism evidence="3 4">
    <name type="scientific">Cyclotella atomus</name>
    <dbReference type="NCBI Taxonomy" id="382360"/>
    <lineage>
        <taxon>Eukaryota</taxon>
        <taxon>Sar</taxon>
        <taxon>Stramenopiles</taxon>
        <taxon>Ochrophyta</taxon>
        <taxon>Bacillariophyta</taxon>
        <taxon>Coscinodiscophyceae</taxon>
        <taxon>Thalassiosirophycidae</taxon>
        <taxon>Stephanodiscales</taxon>
        <taxon>Stephanodiscaceae</taxon>
        <taxon>Cyclotella</taxon>
    </lineage>
</organism>
<dbReference type="Gene3D" id="2.10.10.20">
    <property type="entry name" value="Carbohydrate-binding module superfamily 5/12"/>
    <property type="match status" value="1"/>
</dbReference>
<feature type="region of interest" description="Disordered" evidence="1">
    <location>
        <begin position="355"/>
        <end position="374"/>
    </location>
</feature>